<accession>A0A4S8MHH3</accession>
<dbReference type="EMBL" id="ML179080">
    <property type="protein sequence ID" value="THV02125.1"/>
    <property type="molecule type" value="Genomic_DNA"/>
</dbReference>
<keyword evidence="2" id="KW-1185">Reference proteome</keyword>
<protein>
    <submittedName>
        <fullName evidence="1">Uncharacterized protein</fullName>
    </submittedName>
</protein>
<evidence type="ECO:0000313" key="2">
    <source>
        <dbReference type="Proteomes" id="UP000297245"/>
    </source>
</evidence>
<gene>
    <name evidence="1" type="ORF">K435DRAFT_792793</name>
</gene>
<sequence length="178" mass="20997">MPTPKTSDILGIPKLHGEIGEFPVHCWEFPSCVEKLGNSQQHTGNSQVVWRNWGIPKFCGAFWEFPVHDREFPLTSDVLWKFTLRKKTWGLKERSEKYLKRTRGRRRWEKWRKFFGKERRGYVVDLIFSIRISVTFHKGKGTFVGASNKGRWRKYEVTGMREDIMDLKSGNVLVAFVM</sequence>
<reference evidence="1 2" key="1">
    <citation type="journal article" date="2019" name="Nat. Ecol. Evol.">
        <title>Megaphylogeny resolves global patterns of mushroom evolution.</title>
        <authorList>
            <person name="Varga T."/>
            <person name="Krizsan K."/>
            <person name="Foldi C."/>
            <person name="Dima B."/>
            <person name="Sanchez-Garcia M."/>
            <person name="Sanchez-Ramirez S."/>
            <person name="Szollosi G.J."/>
            <person name="Szarkandi J.G."/>
            <person name="Papp V."/>
            <person name="Albert L."/>
            <person name="Andreopoulos W."/>
            <person name="Angelini C."/>
            <person name="Antonin V."/>
            <person name="Barry K.W."/>
            <person name="Bougher N.L."/>
            <person name="Buchanan P."/>
            <person name="Buyck B."/>
            <person name="Bense V."/>
            <person name="Catcheside P."/>
            <person name="Chovatia M."/>
            <person name="Cooper J."/>
            <person name="Damon W."/>
            <person name="Desjardin D."/>
            <person name="Finy P."/>
            <person name="Geml J."/>
            <person name="Haridas S."/>
            <person name="Hughes K."/>
            <person name="Justo A."/>
            <person name="Karasinski D."/>
            <person name="Kautmanova I."/>
            <person name="Kiss B."/>
            <person name="Kocsube S."/>
            <person name="Kotiranta H."/>
            <person name="LaButti K.M."/>
            <person name="Lechner B.E."/>
            <person name="Liimatainen K."/>
            <person name="Lipzen A."/>
            <person name="Lukacs Z."/>
            <person name="Mihaltcheva S."/>
            <person name="Morgado L.N."/>
            <person name="Niskanen T."/>
            <person name="Noordeloos M.E."/>
            <person name="Ohm R.A."/>
            <person name="Ortiz-Santana B."/>
            <person name="Ovrebo C."/>
            <person name="Racz N."/>
            <person name="Riley R."/>
            <person name="Savchenko A."/>
            <person name="Shiryaev A."/>
            <person name="Soop K."/>
            <person name="Spirin V."/>
            <person name="Szebenyi C."/>
            <person name="Tomsovsky M."/>
            <person name="Tulloss R.E."/>
            <person name="Uehling J."/>
            <person name="Grigoriev I.V."/>
            <person name="Vagvolgyi C."/>
            <person name="Papp T."/>
            <person name="Martin F.M."/>
            <person name="Miettinen O."/>
            <person name="Hibbett D.S."/>
            <person name="Nagy L.G."/>
        </authorList>
    </citation>
    <scope>NUCLEOTIDE SEQUENCE [LARGE SCALE GENOMIC DNA]</scope>
    <source>
        <strain evidence="1 2">CBS 962.96</strain>
    </source>
</reference>
<evidence type="ECO:0000313" key="1">
    <source>
        <dbReference type="EMBL" id="THV02125.1"/>
    </source>
</evidence>
<organism evidence="1 2">
    <name type="scientific">Dendrothele bispora (strain CBS 962.96)</name>
    <dbReference type="NCBI Taxonomy" id="1314807"/>
    <lineage>
        <taxon>Eukaryota</taxon>
        <taxon>Fungi</taxon>
        <taxon>Dikarya</taxon>
        <taxon>Basidiomycota</taxon>
        <taxon>Agaricomycotina</taxon>
        <taxon>Agaricomycetes</taxon>
        <taxon>Agaricomycetidae</taxon>
        <taxon>Agaricales</taxon>
        <taxon>Agaricales incertae sedis</taxon>
        <taxon>Dendrothele</taxon>
    </lineage>
</organism>
<name>A0A4S8MHH3_DENBC</name>
<dbReference type="AlphaFoldDB" id="A0A4S8MHH3"/>
<dbReference type="Proteomes" id="UP000297245">
    <property type="component" value="Unassembled WGS sequence"/>
</dbReference>
<proteinExistence type="predicted"/>